<dbReference type="GO" id="GO:0015297">
    <property type="term" value="F:antiporter activity"/>
    <property type="evidence" value="ECO:0007669"/>
    <property type="project" value="InterPro"/>
</dbReference>
<feature type="transmembrane region" description="Helical" evidence="7">
    <location>
        <begin position="246"/>
        <end position="268"/>
    </location>
</feature>
<dbReference type="OrthoDB" id="2126698at2759"/>
<comment type="similarity">
    <text evidence="2">Belongs to the multi antimicrobial extrusion (MATE) (TC 2.A.66.1) family.</text>
</comment>
<keyword evidence="3 7" id="KW-0812">Transmembrane</keyword>
<feature type="transmembrane region" description="Helical" evidence="7">
    <location>
        <begin position="152"/>
        <end position="169"/>
    </location>
</feature>
<dbReference type="PANTHER" id="PTHR11206">
    <property type="entry name" value="MULTIDRUG RESISTANCE PROTEIN"/>
    <property type="match status" value="1"/>
</dbReference>
<feature type="transmembrane region" description="Helical" evidence="7">
    <location>
        <begin position="368"/>
        <end position="387"/>
    </location>
</feature>
<reference evidence="8 9" key="1">
    <citation type="journal article" date="2014" name="Genome Biol. Evol.">
        <title>Comparative genomics and transcriptomics analyses reveal divergent lifestyle features of nematode endoparasitic fungus Hirsutella minnesotensis.</title>
        <authorList>
            <person name="Lai Y."/>
            <person name="Liu K."/>
            <person name="Zhang X."/>
            <person name="Zhang X."/>
            <person name="Li K."/>
            <person name="Wang N."/>
            <person name="Shu C."/>
            <person name="Wu Y."/>
            <person name="Wang C."/>
            <person name="Bushley K.E."/>
            <person name="Xiang M."/>
            <person name="Liu X."/>
        </authorList>
    </citation>
    <scope>NUCLEOTIDE SEQUENCE [LARGE SCALE GENOMIC DNA]</scope>
    <source>
        <strain evidence="8 9">3608</strain>
    </source>
</reference>
<dbReference type="GO" id="GO:0042910">
    <property type="term" value="F:xenobiotic transmembrane transporter activity"/>
    <property type="evidence" value="ECO:0007669"/>
    <property type="project" value="InterPro"/>
</dbReference>
<comment type="subcellular location">
    <subcellularLocation>
        <location evidence="1">Membrane</location>
        <topology evidence="1">Multi-pass membrane protein</topology>
    </subcellularLocation>
</comment>
<feature type="transmembrane region" description="Helical" evidence="7">
    <location>
        <begin position="189"/>
        <end position="207"/>
    </location>
</feature>
<protein>
    <recommendedName>
        <fullName evidence="10">Transporter</fullName>
    </recommendedName>
</protein>
<feature type="transmembrane region" description="Helical" evidence="7">
    <location>
        <begin position="219"/>
        <end position="240"/>
    </location>
</feature>
<evidence type="ECO:0000313" key="8">
    <source>
        <dbReference type="EMBL" id="KJZ75327.1"/>
    </source>
</evidence>
<evidence type="ECO:0000256" key="6">
    <source>
        <dbReference type="SAM" id="MobiDB-lite"/>
    </source>
</evidence>
<feature type="transmembrane region" description="Helical" evidence="7">
    <location>
        <begin position="441"/>
        <end position="461"/>
    </location>
</feature>
<feature type="region of interest" description="Disordered" evidence="6">
    <location>
        <begin position="1"/>
        <end position="33"/>
    </location>
</feature>
<dbReference type="EMBL" id="KQ030518">
    <property type="protein sequence ID" value="KJZ75327.1"/>
    <property type="molecule type" value="Genomic_DNA"/>
</dbReference>
<evidence type="ECO:0008006" key="10">
    <source>
        <dbReference type="Google" id="ProtNLM"/>
    </source>
</evidence>
<dbReference type="NCBIfam" id="TIGR00797">
    <property type="entry name" value="matE"/>
    <property type="match status" value="1"/>
</dbReference>
<keyword evidence="5 7" id="KW-0472">Membrane</keyword>
<evidence type="ECO:0000256" key="1">
    <source>
        <dbReference type="ARBA" id="ARBA00004141"/>
    </source>
</evidence>
<feature type="transmembrane region" description="Helical" evidence="7">
    <location>
        <begin position="289"/>
        <end position="307"/>
    </location>
</feature>
<evidence type="ECO:0000256" key="4">
    <source>
        <dbReference type="ARBA" id="ARBA00022989"/>
    </source>
</evidence>
<evidence type="ECO:0000313" key="9">
    <source>
        <dbReference type="Proteomes" id="UP000054481"/>
    </source>
</evidence>
<evidence type="ECO:0000256" key="5">
    <source>
        <dbReference type="ARBA" id="ARBA00023136"/>
    </source>
</evidence>
<dbReference type="Proteomes" id="UP000054481">
    <property type="component" value="Unassembled WGS sequence"/>
</dbReference>
<proteinExistence type="inferred from homology"/>
<dbReference type="CDD" id="cd13132">
    <property type="entry name" value="MATE_eukaryotic"/>
    <property type="match status" value="1"/>
</dbReference>
<dbReference type="AlphaFoldDB" id="A0A0F8A0H0"/>
<evidence type="ECO:0000256" key="2">
    <source>
        <dbReference type="ARBA" id="ARBA00010199"/>
    </source>
</evidence>
<evidence type="ECO:0000256" key="7">
    <source>
        <dbReference type="SAM" id="Phobius"/>
    </source>
</evidence>
<keyword evidence="9" id="KW-1185">Reference proteome</keyword>
<dbReference type="GO" id="GO:1990961">
    <property type="term" value="P:xenobiotic detoxification by transmembrane export across the plasma membrane"/>
    <property type="evidence" value="ECO:0007669"/>
    <property type="project" value="InterPro"/>
</dbReference>
<dbReference type="Pfam" id="PF01554">
    <property type="entry name" value="MatE"/>
    <property type="match status" value="2"/>
</dbReference>
<organism evidence="8 9">
    <name type="scientific">Hirsutella minnesotensis 3608</name>
    <dbReference type="NCBI Taxonomy" id="1043627"/>
    <lineage>
        <taxon>Eukaryota</taxon>
        <taxon>Fungi</taxon>
        <taxon>Dikarya</taxon>
        <taxon>Ascomycota</taxon>
        <taxon>Pezizomycotina</taxon>
        <taxon>Sordariomycetes</taxon>
        <taxon>Hypocreomycetidae</taxon>
        <taxon>Hypocreales</taxon>
        <taxon>Ophiocordycipitaceae</taxon>
        <taxon>Hirsutella</taxon>
    </lineage>
</organism>
<dbReference type="InterPro" id="IPR045069">
    <property type="entry name" value="MATE_euk"/>
</dbReference>
<name>A0A0F8A0H0_9HYPO</name>
<feature type="transmembrane region" description="Helical" evidence="7">
    <location>
        <begin position="407"/>
        <end position="429"/>
    </location>
</feature>
<gene>
    <name evidence="8" type="ORF">HIM_05253</name>
</gene>
<sequence>MDSGKVFVGSKASRGHERAIDSTAPTETSPLLPPVACPVDEEEDTCKDSIYADIGPLIKTRNDWQREAKVIVASSAPLIITFLLQYSVDALSLIAAGRVGTLELGAVSLANMSAAITCFAPIQGLATSLDTLCAQAYGSGRKHLIGLYCQRMTLFLLCHLVPVSVLWFYSESILVHLVADAESARLGALYLQILICAVPGYIAFETGKRFLQAQGLFRATTYILLLAAPCHVVLLCVLVGRLGFIGAPIAIVLTRTLLPILLIVYVKFVDGSECWPGLTKRVFANWKPMIRLAVPGMVMVEAEYLAFEVMIIASSRFGTEYLAAQSILAAIATISFQVPFSVSIAASTRVASLIGAGLVDTARVAAKVAITTTCITGFLNLIVYLVLRAQLPFIFTDDPTVAALTSRVLPLLSAAALLEGLAATAHGLLRGIGRQSIGGPVTISAYYLVALPTSLAMAFALDWKLQGLISGLIIGLAVVSLIEYAYLNWTDWQKTADEAASRNALG</sequence>
<feature type="transmembrane region" description="Helical" evidence="7">
    <location>
        <begin position="327"/>
        <end position="347"/>
    </location>
</feature>
<accession>A0A0F8A0H0</accession>
<feature type="transmembrane region" description="Helical" evidence="7">
    <location>
        <begin position="467"/>
        <end position="487"/>
    </location>
</feature>
<dbReference type="InterPro" id="IPR002528">
    <property type="entry name" value="MATE_fam"/>
</dbReference>
<evidence type="ECO:0000256" key="3">
    <source>
        <dbReference type="ARBA" id="ARBA00022692"/>
    </source>
</evidence>
<keyword evidence="4 7" id="KW-1133">Transmembrane helix</keyword>
<dbReference type="GO" id="GO:0016020">
    <property type="term" value="C:membrane"/>
    <property type="evidence" value="ECO:0007669"/>
    <property type="project" value="UniProtKB-SubCell"/>
</dbReference>